<feature type="compositionally biased region" description="Pro residues" evidence="1">
    <location>
        <begin position="2815"/>
        <end position="2824"/>
    </location>
</feature>
<feature type="region of interest" description="Disordered" evidence="1">
    <location>
        <begin position="2935"/>
        <end position="2955"/>
    </location>
</feature>
<dbReference type="RefSeq" id="XP_067064568.1">
    <property type="nucleotide sequence ID" value="XM_067209185.1"/>
</dbReference>
<feature type="compositionally biased region" description="Low complexity" evidence="1">
    <location>
        <begin position="1784"/>
        <end position="1796"/>
    </location>
</feature>
<feature type="compositionally biased region" description="Basic and acidic residues" evidence="1">
    <location>
        <begin position="2946"/>
        <end position="2955"/>
    </location>
</feature>
<feature type="region of interest" description="Disordered" evidence="1">
    <location>
        <begin position="2874"/>
        <end position="2894"/>
    </location>
</feature>
<feature type="compositionally biased region" description="Basic and acidic residues" evidence="1">
    <location>
        <begin position="2441"/>
        <end position="2450"/>
    </location>
</feature>
<dbReference type="GeneID" id="92363119"/>
<proteinExistence type="predicted"/>
<organism evidence="2 3">
    <name type="scientific">Leishmania orientalis</name>
    <dbReference type="NCBI Taxonomy" id="2249476"/>
    <lineage>
        <taxon>Eukaryota</taxon>
        <taxon>Discoba</taxon>
        <taxon>Euglenozoa</taxon>
        <taxon>Kinetoplastea</taxon>
        <taxon>Metakinetoplastina</taxon>
        <taxon>Trypanosomatida</taxon>
        <taxon>Trypanosomatidae</taxon>
        <taxon>Leishmaniinae</taxon>
        <taxon>Leishmania</taxon>
    </lineage>
</organism>
<feature type="compositionally biased region" description="Polar residues" evidence="1">
    <location>
        <begin position="2588"/>
        <end position="2597"/>
    </location>
</feature>
<gene>
    <name evidence="2" type="ORF">LSCM4_07287</name>
</gene>
<dbReference type="Proteomes" id="UP000674143">
    <property type="component" value="Unassembled WGS sequence"/>
</dbReference>
<feature type="region of interest" description="Disordered" evidence="1">
    <location>
        <begin position="2441"/>
        <end position="2487"/>
    </location>
</feature>
<name>A0A836GJB4_9TRYP</name>
<reference evidence="3" key="1">
    <citation type="journal article" date="2021" name="Microbiol. Resour. Announc.">
        <title>LGAAP: Leishmaniinae Genome Assembly and Annotation Pipeline.</title>
        <authorList>
            <person name="Almutairi H."/>
            <person name="Urbaniak M.D."/>
            <person name="Bates M.D."/>
            <person name="Jariyapan N."/>
            <person name="Kwakye-Nuako G."/>
            <person name="Thomaz-Soccol V."/>
            <person name="Al-Salem W.S."/>
            <person name="Dillon R.J."/>
            <person name="Bates P.A."/>
            <person name="Gatherer D."/>
        </authorList>
    </citation>
    <scope>NUCLEOTIDE SEQUENCE [LARGE SCALE GENOMIC DNA]</scope>
</reference>
<feature type="compositionally biased region" description="Pro residues" evidence="1">
    <location>
        <begin position="2794"/>
        <end position="2803"/>
    </location>
</feature>
<evidence type="ECO:0000313" key="3">
    <source>
        <dbReference type="Proteomes" id="UP000674143"/>
    </source>
</evidence>
<feature type="region of interest" description="Disordered" evidence="1">
    <location>
        <begin position="1333"/>
        <end position="1359"/>
    </location>
</feature>
<comment type="caution">
    <text evidence="2">The sequence shown here is derived from an EMBL/GenBank/DDBJ whole genome shotgun (WGS) entry which is preliminary data.</text>
</comment>
<feature type="compositionally biased region" description="Low complexity" evidence="1">
    <location>
        <begin position="2874"/>
        <end position="2886"/>
    </location>
</feature>
<evidence type="ECO:0000313" key="2">
    <source>
        <dbReference type="EMBL" id="KAG5483072.1"/>
    </source>
</evidence>
<feature type="region of interest" description="Disordered" evidence="1">
    <location>
        <begin position="1767"/>
        <end position="1797"/>
    </location>
</feature>
<keyword evidence="3" id="KW-1185">Reference proteome</keyword>
<protein>
    <submittedName>
        <fullName evidence="2">Uncharacterized protein</fullName>
    </submittedName>
</protein>
<feature type="region of interest" description="Disordered" evidence="1">
    <location>
        <begin position="2561"/>
        <end position="2610"/>
    </location>
</feature>
<dbReference type="KEGG" id="loi:92363119"/>
<feature type="region of interest" description="Disordered" evidence="1">
    <location>
        <begin position="2184"/>
        <end position="2214"/>
    </location>
</feature>
<feature type="region of interest" description="Disordered" evidence="1">
    <location>
        <begin position="2787"/>
        <end position="2826"/>
    </location>
</feature>
<accession>A0A836GJB4</accession>
<feature type="region of interest" description="Disordered" evidence="1">
    <location>
        <begin position="1070"/>
        <end position="1112"/>
    </location>
</feature>
<evidence type="ECO:0000256" key="1">
    <source>
        <dbReference type="SAM" id="MobiDB-lite"/>
    </source>
</evidence>
<reference evidence="3" key="2">
    <citation type="journal article" date="2021" name="Sci. Data">
        <title>Chromosome-scale genome sequencing, assembly and annotation of six genomes from subfamily Leishmaniinae.</title>
        <authorList>
            <person name="Almutairi H."/>
            <person name="Urbaniak M.D."/>
            <person name="Bates M.D."/>
            <person name="Jariyapan N."/>
            <person name="Kwakye-Nuako G."/>
            <person name="Thomaz Soccol V."/>
            <person name="Al-Salem W.S."/>
            <person name="Dillon R.J."/>
            <person name="Bates P.A."/>
            <person name="Gatherer D."/>
        </authorList>
    </citation>
    <scope>NUCLEOTIDE SEQUENCE [LARGE SCALE GENOMIC DNA]</scope>
</reference>
<dbReference type="EMBL" id="JAFHLR010000015">
    <property type="protein sequence ID" value="KAG5483072.1"/>
    <property type="molecule type" value="Genomic_DNA"/>
</dbReference>
<sequence>MPLLVQRTYKLGAGSAADAEAPASSAFPLVVPGAPAEHVTTRICHRWSYVDASHHETCIVTLQAHYSLHVDIKGEGSTASLSSQQQTGGHSEGPCSDDGLCGFAWDLIWIPSPSSLPDAAGAAARGTSSSGDISDKACVDAQRPARARFFFPRKTSLARSTLEGTGGVLFLSSRHVLVATEASEAAGASMGSAATSRGGPGSQLGGAADCSVMDSFVLNIGDAASVRVVSPARSWTRVAASASLPCSWAALQAPGRVNATPTPSSQPSTALLLVAGVPLPRHTSDAAHGVPLMRLVYVCATVCSAGGTHMERRAWDVRACVADLCGSGDSADNPTSLQVRLRHAVVLPQLSLCVQQASTEDGTHRASGTTGWGHTRCGIDGANRTQSPPLTPQPLDPPDLLWAFIEDTDAHEVPPIGDGQLRGSLVALLPCSRAPARVAVAPFSPAAATSSWVGSSAPSPPAVLCMGFRSDTPHGALGVSSAELDSYEKVKQLPLGQTAHSSVQEIVEQLLPSPQRAVYELDVGSPTKRVGLPATVASRGAAAALTVIPAHTALLMLIMDGIHSRNSCCSRAAKQAEASPTALAATTALPQGLYLTDTLPWNALAPLASPKRGKGAADGRDLAVRVHHVPPSRTLWRGLDPLVLSAPAAPTSASRIVCGESGEEGGAMQNMARAAHRDELAWDVADIGRWLEGLPETAGGSLEGTSGKDCHAIPMVDDSAAEAEGTATSPSRSFMATVTAVASYVPVSSLTSSAPPALRGFPCFNELTHELTMLWCCCNDAEGHSGEDEDQAATERAIALVRPPLSLPQAAASSQEEWEAQVAEWVAGEHVRRHLDSLPTPLSDAAVAAATYRAIRMLLAYAVLHETRPDVLRWPRVLMEVVRGTTAEAAEHRTRLHVYARAVQTFTTARLAASCGDDTAKLDAELRHMRQAAEIFLRLMLRTLVELDGCAGDALGWMCCQWMVRWFLGSGAVASATGPTRSSPTTTADDSAVQEQAAAVEGRALQVLLQLGATAREPERVATASPSASSPLSLLDWLRRALLLFVCRNTQLPLELTIDDVVEASGVLLQPGTTTAPPPPPGATQVTVTDGWSEASDEETAASTSPPWPTRDTAELRDSIEYALLRLVKPEELYRVVHHLANVSAAANLQRSSASTAAVCAEGLGGRQRLVVRGVLTVADLHALVCAGWASGRPHDAAPPDGFTFVCCVVSVAMAFTSASSPAAADATAVAEAYERLVIAALDTWGECNGYEGSRYPEEATPAQTAPADATNRVLVYPLLRTPELEGSATAAATTTASAPFPFTLLPPLLTVYLWYHVTHRLCAALQLLPPATSGSAATRQPPRTPETDAPGGQPQQSPWLRRAKLRAGDELGALHRGVCVLRCLTQEDAACAEELFAAMRLVYGSPQGDFGPPSARRQGARAETDRVISTAATTANTASSTWVCQYLTTWHHLLSLEAPPLCSTGALLAYQERYCRASASAAPDIGDAMRVLHLLYASAGNGRVLRAQVLRAMGLQQQVTREVGAAVCTDSYATFACVLQNWRITAQGQHGHSTAKPSVNTTTMRSGGAAATDAIAAWLVQVWANVLLCDSGAVTDVGMYEHLFTALAHAKQRGEQRSSTTAAADVAFALLRPCLLYALPVLEQLAVEEELMSSNGSRSPAAALVYQQYNEPLTWSMSSATPDGAERLHRRRAPELLCAGEVYERVRRQLRRIVALYDVSPSASSGASSTRGADVRFGILAQLMALQPTAANLVASQRRITPRIAKQCAGQHGADVEGKARSRSASTQSSDAATSGDEESALELRNFFLPPAAAYVAAATAVAMHHATSRTSARLGESSSGFPLKKSPSSAPPLPVGWLVVTCEVLRRELRGYILAELQMNGYVEKSTTMYTAEAAVKAASGGTAEDAAPHRLCAPELCWRLVASEAQLKAFINALADAVEPLTATLVQAMSFVFIQPLVLLLVLDVLHALLRSRADTHEVNEAADESTQCSAEVEEASALAVVWADASILDLLRQWIRGVAVPLYRHMSDAHKEAVMQVITDTFAREYLTEPRDEGVTAPPGSGAPPSSYCESDVHVEWRQWRDGASARGVSGKEAAILECLSVCVAAGHRQLLCMTLPKQRVDEASREAAAVAPQNNLATKATGSSAVTTAAAIGSNWLDAGSALRTSLFNTIGAAVAPRAAQQQSQQHARTSSSAISLSRSEAPPALPSPVVVALTSPDPQRRAPRTVVSGDGGGRRTLGLAAADTGGLQLLCKEEAFKRRQCHERVLREQQQFFASPAFQGNLLQLYVALRTEKRRKELTAFALEQHDLLFTLAHREQLLRLDDAREALRRAWCEWGEQQRLATRRLLQEERDARMGVKAINYAGWSLLRDAEQQERRVWVLYEEGRAGIMALEDDARDGLAVTAARAHLELTKRAAEAEEEAYWKAEEAAWARMRDEEEAERVQKISQSQHRPLPSMEAKPSPPSPSMTSEAQRDESRTSTSLRAWWSFPANSSSSPSWDHPTAAAAAVHARVAAGHAAYVAGDDSSAAAPKHIRRGSRKGLGGGAAAVVALHSSHRGAGQRGASDAFTSVPVEQQQQQQQAPPHSTSPEARSTRSEDEENAVPGWRGGLAQEAVQSAISSAGGLFSALSQWQAALRDTVAPPPPTRVSGRADVRQAAVPNAAAGSTAKHSSVGVAIAKELSPAAPAFVPDAARSNDWGWSSHSDEEALPAEVKPLQPTAKEDGTRAAMVLPLPSRTIAPLRRASAGGETSVAAAATARPPLRKKGLAAAALLCGPVSTASAHAAPQSSPPPLPPCRPLDQHHQQQEHPPSPGDPAMPNPVRSILRAIEEEAAEIISGPTGAPSPVELREGKLLRSQPQGLPLLGAARSGWSASSATRRSVPSPPCKPDPLPLTVAAALGTHGGVEVQLEEGKQSLPAAVDAVLDAGGAEDVENVGSSNEGKDDWRWSDDDNTVEMRVSKPAPAVSPPPPAAAVAATADEASSPPARFASSAYAAREPHELGGRSALAEPSLSPAALTIEAAPLPDARVGKDDWGWSDDDVHVEATREPSPPRPPRIGDGVAASLAGLPTVAAHLPNLGDNGFKDGWSCDDDSLGSSIAFAASDKAPSGAPPAPSGPVAASTTRPAMLEEFEEMYAAELEVRAQLAELM</sequence>
<feature type="region of interest" description="Disordered" evidence="1">
    <location>
        <begin position="3108"/>
        <end position="3129"/>
    </location>
</feature>